<comment type="caution">
    <text evidence="7">The sequence shown here is derived from an EMBL/GenBank/DDBJ whole genome shotgun (WGS) entry which is preliminary data.</text>
</comment>
<dbReference type="PANTHER" id="PTHR11496:SF102">
    <property type="entry name" value="ALCOHOL DEHYDROGENASE 4"/>
    <property type="match status" value="1"/>
</dbReference>
<dbReference type="InterPro" id="IPR039697">
    <property type="entry name" value="Alcohol_dehydrogenase_Fe"/>
</dbReference>
<evidence type="ECO:0000313" key="7">
    <source>
        <dbReference type="EMBL" id="KAA1193179.1"/>
    </source>
</evidence>
<dbReference type="CDD" id="cd14863">
    <property type="entry name" value="Fe-ADH-like"/>
    <property type="match status" value="1"/>
</dbReference>
<feature type="domain" description="Alcohol dehydrogenase iron-type/glycerol dehydrogenase GldA" evidence="5">
    <location>
        <begin position="15"/>
        <end position="192"/>
    </location>
</feature>
<feature type="domain" description="Fe-containing alcohol dehydrogenase-like C-terminal" evidence="6">
    <location>
        <begin position="204"/>
        <end position="386"/>
    </location>
</feature>
<dbReference type="RefSeq" id="WP_149610286.1">
    <property type="nucleotide sequence ID" value="NZ_VTUX01000002.1"/>
</dbReference>
<protein>
    <submittedName>
        <fullName evidence="7">Iron-containing alcohol dehydrogenase</fullName>
    </submittedName>
</protein>
<dbReference type="Gene3D" id="1.20.1090.10">
    <property type="entry name" value="Dehydroquinate synthase-like - alpha domain"/>
    <property type="match status" value="1"/>
</dbReference>
<dbReference type="Gene3D" id="3.40.50.1970">
    <property type="match status" value="1"/>
</dbReference>
<dbReference type="InterPro" id="IPR056798">
    <property type="entry name" value="ADH_Fe_C"/>
</dbReference>
<dbReference type="InterPro" id="IPR018211">
    <property type="entry name" value="ADH_Fe_CS"/>
</dbReference>
<proteinExistence type="inferred from homology"/>
<gene>
    <name evidence="7" type="ORF">F0M18_04875</name>
</gene>
<evidence type="ECO:0000256" key="1">
    <source>
        <dbReference type="ARBA" id="ARBA00001962"/>
    </source>
</evidence>
<dbReference type="Proteomes" id="UP000323708">
    <property type="component" value="Unassembled WGS sequence"/>
</dbReference>
<dbReference type="PANTHER" id="PTHR11496">
    <property type="entry name" value="ALCOHOL DEHYDROGENASE"/>
    <property type="match status" value="1"/>
</dbReference>
<name>A0A5B0X4S4_9GAMM</name>
<evidence type="ECO:0000256" key="2">
    <source>
        <dbReference type="ARBA" id="ARBA00007358"/>
    </source>
</evidence>
<keyword evidence="3" id="KW-0560">Oxidoreductase</keyword>
<organism evidence="7 8">
    <name type="scientific">Pseudohalioglobus sediminis</name>
    <dbReference type="NCBI Taxonomy" id="2606449"/>
    <lineage>
        <taxon>Bacteria</taxon>
        <taxon>Pseudomonadati</taxon>
        <taxon>Pseudomonadota</taxon>
        <taxon>Gammaproteobacteria</taxon>
        <taxon>Cellvibrionales</taxon>
        <taxon>Halieaceae</taxon>
        <taxon>Pseudohalioglobus</taxon>
    </lineage>
</organism>
<dbReference type="EMBL" id="VTUX01000002">
    <property type="protein sequence ID" value="KAA1193179.1"/>
    <property type="molecule type" value="Genomic_DNA"/>
</dbReference>
<dbReference type="AlphaFoldDB" id="A0A5B0X4S4"/>
<dbReference type="PROSITE" id="PS00913">
    <property type="entry name" value="ADH_IRON_1"/>
    <property type="match status" value="1"/>
</dbReference>
<evidence type="ECO:0000259" key="5">
    <source>
        <dbReference type="Pfam" id="PF00465"/>
    </source>
</evidence>
<evidence type="ECO:0000256" key="3">
    <source>
        <dbReference type="ARBA" id="ARBA00023002"/>
    </source>
</evidence>
<evidence type="ECO:0000313" key="8">
    <source>
        <dbReference type="Proteomes" id="UP000323708"/>
    </source>
</evidence>
<reference evidence="7 8" key="1">
    <citation type="submission" date="2019-09" db="EMBL/GenBank/DDBJ databases">
        <authorList>
            <person name="Chen X.-Y."/>
        </authorList>
    </citation>
    <scope>NUCLEOTIDE SEQUENCE [LARGE SCALE GENOMIC DNA]</scope>
    <source>
        <strain evidence="7 8">NY5</strain>
    </source>
</reference>
<dbReference type="FunFam" id="3.40.50.1970:FF:000003">
    <property type="entry name" value="Alcohol dehydrogenase, iron-containing"/>
    <property type="match status" value="1"/>
</dbReference>
<comment type="cofactor">
    <cofactor evidence="1">
        <name>Fe cation</name>
        <dbReference type="ChEBI" id="CHEBI:24875"/>
    </cofactor>
</comment>
<dbReference type="GO" id="GO:0046872">
    <property type="term" value="F:metal ion binding"/>
    <property type="evidence" value="ECO:0007669"/>
    <property type="project" value="InterPro"/>
</dbReference>
<dbReference type="Pfam" id="PF00465">
    <property type="entry name" value="Fe-ADH"/>
    <property type="match status" value="1"/>
</dbReference>
<keyword evidence="4" id="KW-0520">NAD</keyword>
<dbReference type="InterPro" id="IPR001670">
    <property type="entry name" value="ADH_Fe/GldA"/>
</dbReference>
<evidence type="ECO:0000256" key="4">
    <source>
        <dbReference type="ARBA" id="ARBA00023027"/>
    </source>
</evidence>
<evidence type="ECO:0000259" key="6">
    <source>
        <dbReference type="Pfam" id="PF25137"/>
    </source>
</evidence>
<dbReference type="SUPFAM" id="SSF56796">
    <property type="entry name" value="Dehydroquinate synthase-like"/>
    <property type="match status" value="1"/>
</dbReference>
<accession>A0A5B0X4S4</accession>
<keyword evidence="8" id="KW-1185">Reference proteome</keyword>
<dbReference type="Pfam" id="PF25137">
    <property type="entry name" value="ADH_Fe_C"/>
    <property type="match status" value="1"/>
</dbReference>
<sequence length="399" mass="41826">MSNTGYFQYNMRTVVHSGCGAIVRIPALLQGMGARRVLLISDPGLKAVGIVDRVVSCFDNWQSGTMPTLAGVYTDIPPDAHSSAVNQCAAYAREIAADAILAVGGGSVLDASKAVKYALQHQVLNIADMLQSGIRSESWPAATHSGIPHLAVPTTAGTGAEASNAAVIYNEEVGIKGGIVAPYLEPDIAVLDAQLTLGLPPGLTASTGMDALTHALEGVASPNANPFTDAHCMMAAQLIEKNLPLAVANGQDLDARHQMLTASCMAIDGYVASLNATPVHNCAHAFGALFHIPHGDANGVFLPIVMEALPELYIPNAERLAQALNMQAGGNSGEALLQDVIGRIRQLQQQIGCATDLKRWDVSADRLEEIVMAVATDPIAMFYPIPPEKIAEITVKAIG</sequence>
<comment type="similarity">
    <text evidence="2">Belongs to the iron-containing alcohol dehydrogenase family.</text>
</comment>
<dbReference type="GO" id="GO:0004022">
    <property type="term" value="F:alcohol dehydrogenase (NAD+) activity"/>
    <property type="evidence" value="ECO:0007669"/>
    <property type="project" value="TreeGrafter"/>
</dbReference>